<evidence type="ECO:0000256" key="5">
    <source>
        <dbReference type="ARBA" id="ARBA00016406"/>
    </source>
</evidence>
<dbReference type="AlphaFoldDB" id="A0A1V0TNG6"/>
<gene>
    <name evidence="16" type="ORF">B1H19_09125</name>
</gene>
<evidence type="ECO:0000256" key="14">
    <source>
        <dbReference type="ARBA" id="ARBA00032738"/>
    </source>
</evidence>
<dbReference type="Proteomes" id="UP000192726">
    <property type="component" value="Chromosome"/>
</dbReference>
<evidence type="ECO:0000256" key="11">
    <source>
        <dbReference type="ARBA" id="ARBA00029939"/>
    </source>
</evidence>
<evidence type="ECO:0000256" key="6">
    <source>
        <dbReference type="ARBA" id="ARBA00022630"/>
    </source>
</evidence>
<evidence type="ECO:0000313" key="16">
    <source>
        <dbReference type="EMBL" id="ARF54338.1"/>
    </source>
</evidence>
<dbReference type="EMBL" id="CP020569">
    <property type="protein sequence ID" value="ARF54338.1"/>
    <property type="molecule type" value="Genomic_DNA"/>
</dbReference>
<dbReference type="Gene3D" id="3.50.50.60">
    <property type="entry name" value="FAD/NAD(P)-binding domain"/>
    <property type="match status" value="1"/>
</dbReference>
<dbReference type="PANTHER" id="PTHR42802:SF1">
    <property type="entry name" value="L-ORNITHINE N(5)-MONOOXYGENASE"/>
    <property type="match status" value="1"/>
</dbReference>
<keyword evidence="9" id="KW-0560">Oxidoreductase</keyword>
<evidence type="ECO:0000256" key="13">
    <source>
        <dbReference type="ARBA" id="ARBA00032493"/>
    </source>
</evidence>
<dbReference type="OrthoDB" id="7527071at2"/>
<comment type="pathway">
    <text evidence="2">Siderophore biosynthesis.</text>
</comment>
<comment type="similarity">
    <text evidence="3">Belongs to the lysine N(6)-hydroxylase/L-ornithine N(5)-oxygenase family.</text>
</comment>
<dbReference type="RefSeq" id="WP_083104119.1">
    <property type="nucleotide sequence ID" value="NZ_CP020569.1"/>
</dbReference>
<dbReference type="PANTHER" id="PTHR42802">
    <property type="entry name" value="MONOOXYGENASE"/>
    <property type="match status" value="1"/>
</dbReference>
<dbReference type="KEGG" id="sgv:B1H19_09125"/>
<evidence type="ECO:0000256" key="4">
    <source>
        <dbReference type="ARBA" id="ARBA00013076"/>
    </source>
</evidence>
<dbReference type="Pfam" id="PF13434">
    <property type="entry name" value="Lys_Orn_oxgnase"/>
    <property type="match status" value="1"/>
</dbReference>
<dbReference type="InterPro" id="IPR025700">
    <property type="entry name" value="Lys/Orn_oxygenase"/>
</dbReference>
<keyword evidence="17" id="KW-1185">Reference proteome</keyword>
<dbReference type="SUPFAM" id="SSF51905">
    <property type="entry name" value="FAD/NAD(P)-binding domain"/>
    <property type="match status" value="2"/>
</dbReference>
<evidence type="ECO:0000256" key="10">
    <source>
        <dbReference type="ARBA" id="ARBA00023033"/>
    </source>
</evidence>
<evidence type="ECO:0000256" key="8">
    <source>
        <dbReference type="ARBA" id="ARBA00022857"/>
    </source>
</evidence>
<evidence type="ECO:0000256" key="7">
    <source>
        <dbReference type="ARBA" id="ARBA00022827"/>
    </source>
</evidence>
<protein>
    <recommendedName>
        <fullName evidence="5">L-lysine N6-monooxygenase MbtG</fullName>
        <ecNumber evidence="4">1.14.13.59</ecNumber>
    </recommendedName>
    <alternativeName>
        <fullName evidence="14">Lysine 6-N-hydroxylase</fullName>
    </alternativeName>
    <alternativeName>
        <fullName evidence="13">Lysine N6-hydroxylase</fullName>
    </alternativeName>
    <alternativeName>
        <fullName evidence="11">Lysine-N-oxygenase</fullName>
    </alternativeName>
    <alternativeName>
        <fullName evidence="12">Mycobactin synthase protein G</fullName>
    </alternativeName>
</protein>
<evidence type="ECO:0000256" key="3">
    <source>
        <dbReference type="ARBA" id="ARBA00007588"/>
    </source>
</evidence>
<reference evidence="16 17" key="1">
    <citation type="submission" date="2017-04" db="EMBL/GenBank/DDBJ databases">
        <title>Complete Genome Sequence of Streptomyces gilvosporeus F607, a Capable Producer of Natamycin.</title>
        <authorList>
            <person name="Zong G."/>
            <person name="Zhong C."/>
            <person name="Fu J."/>
            <person name="Qin R."/>
            <person name="Cao G."/>
        </authorList>
    </citation>
    <scope>NUCLEOTIDE SEQUENCE [LARGE SCALE GENOMIC DNA]</scope>
    <source>
        <strain evidence="16 17">F607</strain>
    </source>
</reference>
<dbReference type="GO" id="GO:0047091">
    <property type="term" value="F:L-lysine 6-monooxygenase (NADPH) activity"/>
    <property type="evidence" value="ECO:0007669"/>
    <property type="project" value="UniProtKB-EC"/>
</dbReference>
<proteinExistence type="inferred from homology"/>
<keyword evidence="7" id="KW-0274">FAD</keyword>
<accession>A0A1V0TNG6</accession>
<evidence type="ECO:0000313" key="17">
    <source>
        <dbReference type="Proteomes" id="UP000192726"/>
    </source>
</evidence>
<dbReference type="InterPro" id="IPR036188">
    <property type="entry name" value="FAD/NAD-bd_sf"/>
</dbReference>
<dbReference type="EC" id="1.14.13.59" evidence="4"/>
<evidence type="ECO:0000256" key="12">
    <source>
        <dbReference type="ARBA" id="ARBA00031158"/>
    </source>
</evidence>
<keyword evidence="10 16" id="KW-0503">Monooxygenase</keyword>
<evidence type="ECO:0000256" key="9">
    <source>
        <dbReference type="ARBA" id="ARBA00023002"/>
    </source>
</evidence>
<keyword evidence="8" id="KW-0521">NADP</keyword>
<comment type="cofactor">
    <cofactor evidence="1">
        <name>FAD</name>
        <dbReference type="ChEBI" id="CHEBI:57692"/>
    </cofactor>
</comment>
<comment type="catalytic activity">
    <reaction evidence="15">
        <text>L-lysine + NADPH + O2 = N(6)-hydroxy-L-lysine + NADP(+) + H2O</text>
        <dbReference type="Rhea" id="RHEA:23228"/>
        <dbReference type="ChEBI" id="CHEBI:15377"/>
        <dbReference type="ChEBI" id="CHEBI:15379"/>
        <dbReference type="ChEBI" id="CHEBI:32551"/>
        <dbReference type="ChEBI" id="CHEBI:57783"/>
        <dbReference type="ChEBI" id="CHEBI:57820"/>
        <dbReference type="ChEBI" id="CHEBI:58349"/>
        <dbReference type="EC" id="1.14.13.59"/>
    </reaction>
</comment>
<evidence type="ECO:0000256" key="15">
    <source>
        <dbReference type="ARBA" id="ARBA00048407"/>
    </source>
</evidence>
<evidence type="ECO:0000256" key="2">
    <source>
        <dbReference type="ARBA" id="ARBA00004924"/>
    </source>
</evidence>
<evidence type="ECO:0000256" key="1">
    <source>
        <dbReference type="ARBA" id="ARBA00001974"/>
    </source>
</evidence>
<dbReference type="STRING" id="553510.B1H19_09125"/>
<organism evidence="16 17">
    <name type="scientific">Streptomyces gilvosporeus</name>
    <dbReference type="NCBI Taxonomy" id="553510"/>
    <lineage>
        <taxon>Bacteria</taxon>
        <taxon>Bacillati</taxon>
        <taxon>Actinomycetota</taxon>
        <taxon>Actinomycetes</taxon>
        <taxon>Kitasatosporales</taxon>
        <taxon>Streptomycetaceae</taxon>
        <taxon>Streptomyces</taxon>
    </lineage>
</organism>
<sequence length="472" mass="52308">MESLHRAHPPERGTAGPHYGCVGVGVGPANLSLASLLHGDPGLTSLFVEQSEDFGWHDGQQIPGASLQVSLFKDLVTLADPTNKFSFLSYLHEQGKIYHYINAQFDAVPRREFRNYLAWASKKNENVVFGEKVLSVDFDGVFVLRTSRRTLTADHVVIGVGNRPWVPPLAHPLLGETQFHVSDFLRRAKGLAGLRVAVVGGGQSGAEAFLDVISRPDGERPRQVSWISRRANFFPIDDTPFTNDYYMPNFSDHFFALDRTSREAFLTDQVLTSDGISADTLRAVYQRCYAHRFIDGNQELTGLHPGRAVSQVVRGADGAGWDLTLVPADRSGPAERITADVIVWATGFRPAPLDMLAPLKDRLAWEDGELSIDQDFAVRWDGPPRHHLFVQNGARRQRGLADPNLSLVAWRSRRIADRMLGVKTDDPYASFVTWPPTADPAVEGFAEEFTGPADELRDALDELTDDQLQQGV</sequence>
<keyword evidence="6" id="KW-0285">Flavoprotein</keyword>
<name>A0A1V0TNG6_9ACTN</name>